<evidence type="ECO:0000256" key="4">
    <source>
        <dbReference type="ARBA" id="ARBA00023163"/>
    </source>
</evidence>
<evidence type="ECO:0000256" key="5">
    <source>
        <dbReference type="SAM" id="Phobius"/>
    </source>
</evidence>
<keyword evidence="5" id="KW-1133">Transmembrane helix</keyword>
<dbReference type="CDD" id="cd05466">
    <property type="entry name" value="PBP2_LTTR_substrate"/>
    <property type="match status" value="1"/>
</dbReference>
<dbReference type="RefSeq" id="WP_086271628.1">
    <property type="nucleotide sequence ID" value="NZ_MZNE01000061.1"/>
</dbReference>
<dbReference type="SUPFAM" id="SSF53850">
    <property type="entry name" value="Periplasmic binding protein-like II"/>
    <property type="match status" value="1"/>
</dbReference>
<keyword evidence="3" id="KW-0238">DNA-binding</keyword>
<dbReference type="Proteomes" id="UP000194800">
    <property type="component" value="Unassembled WGS sequence"/>
</dbReference>
<dbReference type="InterPro" id="IPR036390">
    <property type="entry name" value="WH_DNA-bd_sf"/>
</dbReference>
<protein>
    <submittedName>
        <fullName evidence="7">LysR family transcriptional regulator</fullName>
    </submittedName>
</protein>
<evidence type="ECO:0000313" key="8">
    <source>
        <dbReference type="EMBL" id="OTQ10748.1"/>
    </source>
</evidence>
<evidence type="ECO:0000256" key="2">
    <source>
        <dbReference type="ARBA" id="ARBA00023015"/>
    </source>
</evidence>
<comment type="caution">
    <text evidence="7">The sequence shown here is derived from an EMBL/GenBank/DDBJ whole genome shotgun (WGS) entry which is preliminary data.</text>
</comment>
<dbReference type="SUPFAM" id="SSF46785">
    <property type="entry name" value="Winged helix' DNA-binding domain"/>
    <property type="match status" value="1"/>
</dbReference>
<gene>
    <name evidence="8" type="ORF">B6C91_04685</name>
    <name evidence="7" type="ORF">B6D08_03925</name>
</gene>
<evidence type="ECO:0000313" key="10">
    <source>
        <dbReference type="Proteomes" id="UP000194977"/>
    </source>
</evidence>
<evidence type="ECO:0000313" key="9">
    <source>
        <dbReference type="Proteomes" id="UP000194800"/>
    </source>
</evidence>
<keyword evidence="2" id="KW-0805">Transcription regulation</keyword>
<evidence type="ECO:0000256" key="1">
    <source>
        <dbReference type="ARBA" id="ARBA00009437"/>
    </source>
</evidence>
<dbReference type="PROSITE" id="PS50931">
    <property type="entry name" value="HTH_LYSR"/>
    <property type="match status" value="1"/>
</dbReference>
<dbReference type="Gene3D" id="1.10.10.10">
    <property type="entry name" value="Winged helix-like DNA-binding domain superfamily/Winged helix DNA-binding domain"/>
    <property type="match status" value="1"/>
</dbReference>
<keyword evidence="5" id="KW-0812">Transmembrane</keyword>
<sequence>MTKINSLNMLQYIDVLLKHGNYTKAAKNLYISQSYLTQTIKKVENQIGIEIINRQTVPLQLTEAGKIYYQYLVSLVDKQEQFKRKIKKYTDTNYAVIQIGVLPSLGTYLLPLFLPAFMQKYPNVKIELHEYTPTSLEEKTENNMLDFFIGQNPETISQNLISHACGKHCYYALIPQSSKLYQENPKILECNDDFIKNLLQEKLILTSHGSAIRHQIEYLIQKYKIEPQIILESSNIFTLVELAKKGIGITFIPESVNICSKKNDQAYNLLPLPLELISLNYFIAYSANKTLNSAEKELVDIFISSLNRETMSFN</sequence>
<dbReference type="Proteomes" id="UP000194977">
    <property type="component" value="Unassembled WGS sequence"/>
</dbReference>
<dbReference type="GO" id="GO:0003700">
    <property type="term" value="F:DNA-binding transcription factor activity"/>
    <property type="evidence" value="ECO:0007669"/>
    <property type="project" value="InterPro"/>
</dbReference>
<dbReference type="InterPro" id="IPR000847">
    <property type="entry name" value="LysR_HTH_N"/>
</dbReference>
<dbReference type="PANTHER" id="PTHR30126">
    <property type="entry name" value="HTH-TYPE TRANSCRIPTIONAL REGULATOR"/>
    <property type="match status" value="1"/>
</dbReference>
<feature type="domain" description="HTH lysR-type" evidence="6">
    <location>
        <begin position="5"/>
        <end position="62"/>
    </location>
</feature>
<evidence type="ECO:0000259" key="6">
    <source>
        <dbReference type="PROSITE" id="PS50931"/>
    </source>
</evidence>
<reference evidence="9 10" key="1">
    <citation type="submission" date="2017-03" db="EMBL/GenBank/DDBJ databases">
        <title>Comparative genomics of honeybee gut symbionts reveal geographically distinct and subgroup specific antibiotic resistance.</title>
        <authorList>
            <person name="Ludvigsen J."/>
            <person name="Porcellato D."/>
            <person name="Labee-Lund T.M."/>
            <person name="Amdam G.V."/>
            <person name="Rudi K."/>
        </authorList>
    </citation>
    <scope>NUCLEOTIDE SEQUENCE [LARGE SCALE GENOMIC DNA]</scope>
    <source>
        <strain evidence="7 10">A-7-12</strain>
        <strain evidence="8 9">A-9-12</strain>
    </source>
</reference>
<dbReference type="AlphaFoldDB" id="A0A242NK04"/>
<dbReference type="InterPro" id="IPR036388">
    <property type="entry name" value="WH-like_DNA-bd_sf"/>
</dbReference>
<dbReference type="GO" id="GO:0003677">
    <property type="term" value="F:DNA binding"/>
    <property type="evidence" value="ECO:0007669"/>
    <property type="project" value="UniProtKB-KW"/>
</dbReference>
<proteinExistence type="inferred from homology"/>
<dbReference type="Gene3D" id="3.40.190.290">
    <property type="match status" value="1"/>
</dbReference>
<evidence type="ECO:0000256" key="3">
    <source>
        <dbReference type="ARBA" id="ARBA00023125"/>
    </source>
</evidence>
<dbReference type="PANTHER" id="PTHR30126:SF96">
    <property type="entry name" value="TRANSCRIPTIONAL REGULATORY PROTEIN, LYSR FAMILY"/>
    <property type="match status" value="1"/>
</dbReference>
<dbReference type="PRINTS" id="PR00039">
    <property type="entry name" value="HTHLYSR"/>
</dbReference>
<dbReference type="OrthoDB" id="5289754at2"/>
<dbReference type="Pfam" id="PF03466">
    <property type="entry name" value="LysR_substrate"/>
    <property type="match status" value="1"/>
</dbReference>
<name>A0A242NK04_9GAMM</name>
<dbReference type="Pfam" id="PF00126">
    <property type="entry name" value="HTH_1"/>
    <property type="match status" value="1"/>
</dbReference>
<keyword evidence="9" id="KW-1185">Reference proteome</keyword>
<evidence type="ECO:0000313" key="7">
    <source>
        <dbReference type="EMBL" id="OTQ00484.1"/>
    </source>
</evidence>
<dbReference type="EMBL" id="NARP01000008">
    <property type="protein sequence ID" value="OTQ00484.1"/>
    <property type="molecule type" value="Genomic_DNA"/>
</dbReference>
<keyword evidence="5" id="KW-0472">Membrane</keyword>
<feature type="transmembrane region" description="Helical" evidence="5">
    <location>
        <begin position="94"/>
        <end position="118"/>
    </location>
</feature>
<organism evidence="7 10">
    <name type="scientific">Gilliamella apicola</name>
    <dbReference type="NCBI Taxonomy" id="1196095"/>
    <lineage>
        <taxon>Bacteria</taxon>
        <taxon>Pseudomonadati</taxon>
        <taxon>Pseudomonadota</taxon>
        <taxon>Gammaproteobacteria</taxon>
        <taxon>Orbales</taxon>
        <taxon>Orbaceae</taxon>
        <taxon>Gilliamella</taxon>
    </lineage>
</organism>
<comment type="similarity">
    <text evidence="1">Belongs to the LysR transcriptional regulatory family.</text>
</comment>
<keyword evidence="4" id="KW-0804">Transcription</keyword>
<accession>A0A242NK04</accession>
<dbReference type="EMBL" id="NART01000013">
    <property type="protein sequence ID" value="OTQ10748.1"/>
    <property type="molecule type" value="Genomic_DNA"/>
</dbReference>
<dbReference type="InterPro" id="IPR005119">
    <property type="entry name" value="LysR_subst-bd"/>
</dbReference>